<feature type="region of interest" description="Disordered" evidence="1">
    <location>
        <begin position="60"/>
        <end position="176"/>
    </location>
</feature>
<protein>
    <submittedName>
        <fullName evidence="2">Uncharacterized protein</fullName>
    </submittedName>
</protein>
<dbReference type="Proteomes" id="UP000235672">
    <property type="component" value="Unassembled WGS sequence"/>
</dbReference>
<name>A0A2J6QKY4_9HELO</name>
<reference evidence="2 3" key="1">
    <citation type="submission" date="2016-05" db="EMBL/GenBank/DDBJ databases">
        <title>A degradative enzymes factory behind the ericoid mycorrhizal symbiosis.</title>
        <authorList>
            <consortium name="DOE Joint Genome Institute"/>
            <person name="Martino E."/>
            <person name="Morin E."/>
            <person name="Grelet G."/>
            <person name="Kuo A."/>
            <person name="Kohler A."/>
            <person name="Daghino S."/>
            <person name="Barry K."/>
            <person name="Choi C."/>
            <person name="Cichocki N."/>
            <person name="Clum A."/>
            <person name="Copeland A."/>
            <person name="Hainaut M."/>
            <person name="Haridas S."/>
            <person name="Labutti K."/>
            <person name="Lindquist E."/>
            <person name="Lipzen A."/>
            <person name="Khouja H.-R."/>
            <person name="Murat C."/>
            <person name="Ohm R."/>
            <person name="Olson A."/>
            <person name="Spatafora J."/>
            <person name="Veneault-Fourrey C."/>
            <person name="Henrissat B."/>
            <person name="Grigoriev I."/>
            <person name="Martin F."/>
            <person name="Perotto S."/>
        </authorList>
    </citation>
    <scope>NUCLEOTIDE SEQUENCE [LARGE SCALE GENOMIC DNA]</scope>
    <source>
        <strain evidence="2 3">UAMH 7357</strain>
    </source>
</reference>
<sequence length="508" mass="56935">MGKICKPASVYFVTKIYQHPQQNKRHELPKSFISRKSLTIVAAEEAGRKFSSVLRSEIFDTSPQTETNQELSPLPHPEPLEAIAPRRKLSNYSPKESRKSERGEPFLAGNSSIYSSSSLKSPKSIQLTSTPYPSTRTPSYEKRRGPFTDLFSGDFGTSKKGKERENVPGSMASHSMTSNHSIDIQEANATPLPTTFNSRLEDVISYHLKNGLPGPEILSQFLSQNDLRVIHYSRVQNLDRGQPPILTSPGSLESMIRIPRIMFFQTSINLVAFTKALIVENPFLSLMALAKAPSGLCCDKLTVLVDRVDLDQAVVSMVSIALEDVAAFHVASIELYKHEIYRPNDGLGQLLFDFELAEVAVDLEWHRKLSTCWTKARALLNGLFASENRQPSVNLRWHTSLQLHECVLACQILAVPVVSYAQAHTGDFHSHLLKEPIEMLKLHGYAGYEGLEYEKETVELSYKQLACMGDLVGGEVIVFLMLNELPSKPFARVGCNWIEKRARKIYRS</sequence>
<evidence type="ECO:0000313" key="3">
    <source>
        <dbReference type="Proteomes" id="UP000235672"/>
    </source>
</evidence>
<proteinExistence type="predicted"/>
<feature type="compositionally biased region" description="Basic and acidic residues" evidence="1">
    <location>
        <begin position="95"/>
        <end position="104"/>
    </location>
</feature>
<evidence type="ECO:0000256" key="1">
    <source>
        <dbReference type="SAM" id="MobiDB-lite"/>
    </source>
</evidence>
<evidence type="ECO:0000313" key="2">
    <source>
        <dbReference type="EMBL" id="PMD26927.1"/>
    </source>
</evidence>
<keyword evidence="3" id="KW-1185">Reference proteome</keyword>
<feature type="compositionally biased region" description="Low complexity" evidence="1">
    <location>
        <begin position="111"/>
        <end position="138"/>
    </location>
</feature>
<dbReference type="EMBL" id="KZ613467">
    <property type="protein sequence ID" value="PMD26927.1"/>
    <property type="molecule type" value="Genomic_DNA"/>
</dbReference>
<feature type="compositionally biased region" description="Polar residues" evidence="1">
    <location>
        <begin position="60"/>
        <end position="69"/>
    </location>
</feature>
<organism evidence="2 3">
    <name type="scientific">Hyaloscypha hepaticicola</name>
    <dbReference type="NCBI Taxonomy" id="2082293"/>
    <lineage>
        <taxon>Eukaryota</taxon>
        <taxon>Fungi</taxon>
        <taxon>Dikarya</taxon>
        <taxon>Ascomycota</taxon>
        <taxon>Pezizomycotina</taxon>
        <taxon>Leotiomycetes</taxon>
        <taxon>Helotiales</taxon>
        <taxon>Hyaloscyphaceae</taxon>
        <taxon>Hyaloscypha</taxon>
    </lineage>
</organism>
<dbReference type="AlphaFoldDB" id="A0A2J6QKY4"/>
<dbReference type="STRING" id="1745343.A0A2J6QKY4"/>
<accession>A0A2J6QKY4</accession>
<gene>
    <name evidence="2" type="ORF">NA56DRAFT_654685</name>
</gene>